<dbReference type="EMBL" id="JAEHOE010000009">
    <property type="protein sequence ID" value="KAG2498721.1"/>
    <property type="molecule type" value="Genomic_DNA"/>
</dbReference>
<keyword evidence="4 6" id="KW-1133">Transmembrane helix</keyword>
<keyword evidence="9" id="KW-1185">Reference proteome</keyword>
<comment type="subcellular location">
    <subcellularLocation>
        <location evidence="1">Membrane</location>
        <topology evidence="1">Multi-pass membrane protein</topology>
    </subcellularLocation>
</comment>
<feature type="region of interest" description="Disordered" evidence="7">
    <location>
        <begin position="190"/>
        <end position="212"/>
    </location>
</feature>
<organism evidence="8 9">
    <name type="scientific">Edaphochlamys debaryana</name>
    <dbReference type="NCBI Taxonomy" id="47281"/>
    <lineage>
        <taxon>Eukaryota</taxon>
        <taxon>Viridiplantae</taxon>
        <taxon>Chlorophyta</taxon>
        <taxon>core chlorophytes</taxon>
        <taxon>Chlorophyceae</taxon>
        <taxon>CS clade</taxon>
        <taxon>Chlamydomonadales</taxon>
        <taxon>Chlamydomonadales incertae sedis</taxon>
        <taxon>Edaphochlamys</taxon>
    </lineage>
</organism>
<protein>
    <submittedName>
        <fullName evidence="8">Uncharacterized protein</fullName>
    </submittedName>
</protein>
<keyword evidence="5 6" id="KW-0472">Membrane</keyword>
<proteinExistence type="inferred from homology"/>
<dbReference type="InterPro" id="IPR007248">
    <property type="entry name" value="Mpv17_PMP22"/>
</dbReference>
<dbReference type="PANTHER" id="PTHR11266:SF116">
    <property type="entry name" value="MPV17-LIKE PROTEIN"/>
    <property type="match status" value="1"/>
</dbReference>
<reference evidence="8" key="1">
    <citation type="journal article" date="2020" name="bioRxiv">
        <title>Comparative genomics of Chlamydomonas.</title>
        <authorList>
            <person name="Craig R.J."/>
            <person name="Hasan A.R."/>
            <person name="Ness R.W."/>
            <person name="Keightley P.D."/>
        </authorList>
    </citation>
    <scope>NUCLEOTIDE SEQUENCE</scope>
    <source>
        <strain evidence="8">CCAP 11/70</strain>
    </source>
</reference>
<dbReference type="GO" id="GO:0016020">
    <property type="term" value="C:membrane"/>
    <property type="evidence" value="ECO:0007669"/>
    <property type="project" value="UniProtKB-SubCell"/>
</dbReference>
<sequence>MLLARLPPVPRAALTSCVVMSTGDVVCQAIQRRGKPGAWSDMRQHDWSRTARFGLIGLTLHGPYFLWGFRMIDNKFGPATNLLTAAKKTAFGQVTLFPVYVAVFYTYVTLLETWSGDLGRSAQAVQDKLRQVFVPTYMTGSVFWPIANIFNFTMVPPTNRVLYVNCAGLIWNAILSAYNSRALEAQQQEQRPAVAAAPAAPAEASGKKTKRA</sequence>
<dbReference type="PANTHER" id="PTHR11266">
    <property type="entry name" value="PEROXISOMAL MEMBRANE PROTEIN 2, PXMP2 MPV17"/>
    <property type="match status" value="1"/>
</dbReference>
<dbReference type="Pfam" id="PF04117">
    <property type="entry name" value="Mpv17_PMP22"/>
    <property type="match status" value="1"/>
</dbReference>
<evidence type="ECO:0000256" key="4">
    <source>
        <dbReference type="ARBA" id="ARBA00022989"/>
    </source>
</evidence>
<evidence type="ECO:0000256" key="2">
    <source>
        <dbReference type="ARBA" id="ARBA00006824"/>
    </source>
</evidence>
<evidence type="ECO:0000256" key="5">
    <source>
        <dbReference type="ARBA" id="ARBA00023136"/>
    </source>
</evidence>
<evidence type="ECO:0000256" key="3">
    <source>
        <dbReference type="ARBA" id="ARBA00022692"/>
    </source>
</evidence>
<evidence type="ECO:0000313" key="8">
    <source>
        <dbReference type="EMBL" id="KAG2498721.1"/>
    </source>
</evidence>
<evidence type="ECO:0000313" key="9">
    <source>
        <dbReference type="Proteomes" id="UP000612055"/>
    </source>
</evidence>
<accession>A0A835Y9Y3</accession>
<keyword evidence="3 6" id="KW-0812">Transmembrane</keyword>
<feature type="transmembrane region" description="Helical" evidence="6">
    <location>
        <begin position="90"/>
        <end position="111"/>
    </location>
</feature>
<name>A0A835Y9Y3_9CHLO</name>
<dbReference type="Proteomes" id="UP000612055">
    <property type="component" value="Unassembled WGS sequence"/>
</dbReference>
<feature type="transmembrane region" description="Helical" evidence="6">
    <location>
        <begin position="51"/>
        <end position="70"/>
    </location>
</feature>
<dbReference type="OrthoDB" id="10267969at2759"/>
<feature type="transmembrane region" description="Helical" evidence="6">
    <location>
        <begin position="132"/>
        <end position="155"/>
    </location>
</feature>
<evidence type="ECO:0000256" key="1">
    <source>
        <dbReference type="ARBA" id="ARBA00004141"/>
    </source>
</evidence>
<gene>
    <name evidence="8" type="ORF">HYH03_003461</name>
</gene>
<comment type="caution">
    <text evidence="8">The sequence shown here is derived from an EMBL/GenBank/DDBJ whole genome shotgun (WGS) entry which is preliminary data.</text>
</comment>
<dbReference type="GO" id="GO:0005737">
    <property type="term" value="C:cytoplasm"/>
    <property type="evidence" value="ECO:0007669"/>
    <property type="project" value="TreeGrafter"/>
</dbReference>
<evidence type="ECO:0000256" key="7">
    <source>
        <dbReference type="SAM" id="MobiDB-lite"/>
    </source>
</evidence>
<feature type="compositionally biased region" description="Low complexity" evidence="7">
    <location>
        <begin position="190"/>
        <end position="204"/>
    </location>
</feature>
<dbReference type="AlphaFoldDB" id="A0A835Y9Y3"/>
<evidence type="ECO:0000256" key="6">
    <source>
        <dbReference type="RuleBase" id="RU363053"/>
    </source>
</evidence>
<comment type="similarity">
    <text evidence="2 6">Belongs to the peroxisomal membrane protein PXMP2/4 family.</text>
</comment>